<feature type="transmembrane region" description="Helical" evidence="6">
    <location>
        <begin position="217"/>
        <end position="247"/>
    </location>
</feature>
<proteinExistence type="predicted"/>
<dbReference type="GO" id="GO:0016020">
    <property type="term" value="C:membrane"/>
    <property type="evidence" value="ECO:0007669"/>
    <property type="project" value="UniProtKB-SubCell"/>
</dbReference>
<sequence length="478" mass="54402">MNKYLLMILLTSGGGVGGFVRGPYIPLAMYYFYAVLRPQYLWKWELMMYPDPPFGGWSFYMAGAALITYLPWVFGIVGPINDPERRVFPGFIWAHRLMLMFFTWVTVSYLNAMNQDVAWVSYQEMIKIALMYMLATQVVRAFWQVWGLYMIFTLAIGYIAVDINHLYVTTGYLLLVRAGFAGLDNNGAALLLSLGVPMAYFAWELTRGWHRWLLLPIIPAIIHAVVSSYSRGAMLSVIITLPLYFLYTRKRKSLAVMLLVGLAMLPFMAGQEIRNRFMTVEHAEEDETLNLRFMSWRAAYLIATDYPVFGIGPRNSNLVSKHYGTDMEGRTIHNNYLQIAADNGWVGMGLFVLLLIFVVLSMWRARRRLWKHKDPESVRAVAMLGGLECTLWTFIIGSWLLSLETFEPAYIVMLLGAQIWAISNAQVTPAPGYRAGQAQWANVGPRPGGAPPPPPRPRPERTEETWVPPSRLDDTPRP</sequence>
<dbReference type="Proteomes" id="UP000214646">
    <property type="component" value="Unassembled WGS sequence"/>
</dbReference>
<feature type="transmembrane region" description="Helical" evidence="6">
    <location>
        <begin position="345"/>
        <end position="365"/>
    </location>
</feature>
<dbReference type="Pfam" id="PF04932">
    <property type="entry name" value="Wzy_C"/>
    <property type="match status" value="1"/>
</dbReference>
<keyword evidence="9" id="KW-1185">Reference proteome</keyword>
<feature type="transmembrane region" description="Helical" evidence="6">
    <location>
        <begin position="92"/>
        <end position="113"/>
    </location>
</feature>
<dbReference type="PANTHER" id="PTHR37422">
    <property type="entry name" value="TEICHURONIC ACID BIOSYNTHESIS PROTEIN TUAE"/>
    <property type="match status" value="1"/>
</dbReference>
<feature type="transmembrane region" description="Helical" evidence="6">
    <location>
        <begin position="149"/>
        <end position="175"/>
    </location>
</feature>
<comment type="subcellular location">
    <subcellularLocation>
        <location evidence="1">Membrane</location>
        <topology evidence="1">Multi-pass membrane protein</topology>
    </subcellularLocation>
</comment>
<name>A0A225DR30_9BACT</name>
<gene>
    <name evidence="8" type="ORF">FRUB_03152</name>
</gene>
<feature type="transmembrane region" description="Helical" evidence="6">
    <location>
        <begin position="54"/>
        <end position="72"/>
    </location>
</feature>
<comment type="caution">
    <text evidence="8">The sequence shown here is derived from an EMBL/GenBank/DDBJ whole genome shotgun (WGS) entry which is preliminary data.</text>
</comment>
<dbReference type="EMBL" id="NIDE01000004">
    <property type="protein sequence ID" value="OWK43553.1"/>
    <property type="molecule type" value="Genomic_DNA"/>
</dbReference>
<feature type="transmembrane region" description="Helical" evidence="6">
    <location>
        <begin position="6"/>
        <end position="33"/>
    </location>
</feature>
<feature type="domain" description="O-antigen ligase-related" evidence="7">
    <location>
        <begin position="222"/>
        <end position="352"/>
    </location>
</feature>
<dbReference type="InterPro" id="IPR007016">
    <property type="entry name" value="O-antigen_ligase-rel_domated"/>
</dbReference>
<dbReference type="PANTHER" id="PTHR37422:SF13">
    <property type="entry name" value="LIPOPOLYSACCHARIDE BIOSYNTHESIS PROTEIN PA4999-RELATED"/>
    <property type="match status" value="1"/>
</dbReference>
<protein>
    <recommendedName>
        <fullName evidence="7">O-antigen ligase-related domain-containing protein</fullName>
    </recommendedName>
</protein>
<dbReference type="AlphaFoldDB" id="A0A225DR30"/>
<feature type="region of interest" description="Disordered" evidence="5">
    <location>
        <begin position="438"/>
        <end position="478"/>
    </location>
</feature>
<feature type="transmembrane region" description="Helical" evidence="6">
    <location>
        <begin position="254"/>
        <end position="270"/>
    </location>
</feature>
<evidence type="ECO:0000256" key="1">
    <source>
        <dbReference type="ARBA" id="ARBA00004141"/>
    </source>
</evidence>
<keyword evidence="2 6" id="KW-0812">Transmembrane</keyword>
<reference evidence="9" key="1">
    <citation type="submission" date="2017-06" db="EMBL/GenBank/DDBJ databases">
        <title>Genome analysis of Fimbriiglobus ruber SP5, the first member of the order Planctomycetales with confirmed chitinolytic capability.</title>
        <authorList>
            <person name="Ravin N.V."/>
            <person name="Rakitin A.L."/>
            <person name="Ivanova A.A."/>
            <person name="Beletsky A.V."/>
            <person name="Kulichevskaya I.S."/>
            <person name="Mardanov A.V."/>
            <person name="Dedysh S.N."/>
        </authorList>
    </citation>
    <scope>NUCLEOTIDE SEQUENCE [LARGE SCALE GENOMIC DNA]</scope>
    <source>
        <strain evidence="9">SP5</strain>
    </source>
</reference>
<keyword evidence="3 6" id="KW-1133">Transmembrane helix</keyword>
<evidence type="ECO:0000256" key="5">
    <source>
        <dbReference type="SAM" id="MobiDB-lite"/>
    </source>
</evidence>
<evidence type="ECO:0000256" key="4">
    <source>
        <dbReference type="ARBA" id="ARBA00023136"/>
    </source>
</evidence>
<dbReference type="OrthoDB" id="271729at2"/>
<evidence type="ECO:0000313" key="9">
    <source>
        <dbReference type="Proteomes" id="UP000214646"/>
    </source>
</evidence>
<dbReference type="InterPro" id="IPR051533">
    <property type="entry name" value="WaaL-like"/>
</dbReference>
<evidence type="ECO:0000256" key="2">
    <source>
        <dbReference type="ARBA" id="ARBA00022692"/>
    </source>
</evidence>
<evidence type="ECO:0000256" key="3">
    <source>
        <dbReference type="ARBA" id="ARBA00022989"/>
    </source>
</evidence>
<evidence type="ECO:0000313" key="8">
    <source>
        <dbReference type="EMBL" id="OWK43553.1"/>
    </source>
</evidence>
<accession>A0A225DR30</accession>
<feature type="transmembrane region" description="Helical" evidence="6">
    <location>
        <begin position="377"/>
        <end position="402"/>
    </location>
</feature>
<keyword evidence="4 6" id="KW-0472">Membrane</keyword>
<evidence type="ECO:0000256" key="6">
    <source>
        <dbReference type="SAM" id="Phobius"/>
    </source>
</evidence>
<evidence type="ECO:0000259" key="7">
    <source>
        <dbReference type="Pfam" id="PF04932"/>
    </source>
</evidence>
<organism evidence="8 9">
    <name type="scientific">Fimbriiglobus ruber</name>
    <dbReference type="NCBI Taxonomy" id="1908690"/>
    <lineage>
        <taxon>Bacteria</taxon>
        <taxon>Pseudomonadati</taxon>
        <taxon>Planctomycetota</taxon>
        <taxon>Planctomycetia</taxon>
        <taxon>Gemmatales</taxon>
        <taxon>Gemmataceae</taxon>
        <taxon>Fimbriiglobus</taxon>
    </lineage>
</organism>
<dbReference type="RefSeq" id="WP_088254376.1">
    <property type="nucleotide sequence ID" value="NZ_NIDE01000004.1"/>
</dbReference>